<dbReference type="Pfam" id="PF22597">
    <property type="entry name" value="DYN_lid"/>
    <property type="match status" value="1"/>
</dbReference>
<sequence>MLLRDALKKQVNSEIAEVNCSTQTSASILADSLKQHSMILSSAHGRTLRPKHGNKLILFLSDLQLPRADKYDTVEAVAFIHQLITYGGFYDIDLEWTIVEESILSPRFIANVRVVSIPHPLERSLQLVYTQFIEASIKHLKHKQLNSNVISSAMIDFYLKIQRSFTLQQHTHYCFTPRDLTRWVIGMSRYDINNQFIIKEANLDQKTLNASPDDQDTIGGQPPSQVHKRITMGITGLDQNNKYIQRQIQRYESAVRDINIILFNEFIDNYAKIDRLLAWPGQGIVLVGKCGVGRRTLLQLVSHSHGLRVMTPTSFEEIYNERIQIRKGSHNHFAVGVEKLRSANETVDVLSKEAEIQGKEVEGKQLECSSIMSKIQMKVLEVKDQRTEAETIEKELKKQQEEIKVQQNEIKEEMKDVQPQLDAAAKAVGNINKADLNELTSYTNPQQTIIVILGAVLCVLGTETTDFAVMKSFLKQPSAVTRISQYDFRDMNEQTKKKVEKLIQQNQEHFEKKKAYSVSKAVGPMSEWVTAGVKFFDVLKRVSPLEQRSKEIEIRKEEAQKRLVIVRKSLESFEVENKRLQTELNEKMNAAAVLQVRLSEMNNKREQASKLLGQLSDEKQRWEEQIQQMNAELARLPLQSLLSSAFHIYLSDETEDRRQTELQKWINQYIDFTDQKKELQNKQNINRLIWKSEGLPSDELSIENAIMIETAWKKQQGNDNNELIGNKSNKKNKKADISIDIIQQNDLKFLQKLELAVKWGKVLIVQEVDTIEPVLFPILRNELIKQGNRLVVTIGEKLVEVDEKFALFLITRNPQPSLGPDSRGVVSVISFTVTRAGLEAQLLSMTIQAEMPTLEQQRSELLSKEESLRIELSQLEKQLLNQLGRSEADAILEDKALISSLNETKRKSNNINEALKESSKLQNELQNKREAYKPLALLGADIYFQLETISGLNHMYQFSLSSFLNIFIRVLKQGEKSKEIEIRMKNMGKLLLHTTVVTVTRGMFKQDRLAFGLHLVHVLCPSAFGMNEWDLLLGRSTSISANQSEVPQWVGIEYKKQMAQLMGSVKDLSNNAGWNKQELAQKWTNWIKSSQCESEFPIQNPPQIISPMEEAISKARQEQIGNGQKIQKQQQSGLTHFQRVLLIQACRPDRLVSSLLSFVTTALNLPSLDPPPFSLPDVAQKECLPSQPILLVVTPGIDPTVELEEAAKRTVGSDKYSSVAMGQGQGEIALQIVRQFVNQEQWVCLKNVHLMPSWLNELEKLLASIGENGFNSKFRLFMTSEAQDHFPNVLLRSCLKISYEAPPGVKKNLARTFDSWREDGRFEGQNKNIDSIQKNNDNTNRASECIERPKILFALAWLHAVVQERRTYVPQGWIRAYEFSSADLRSAVDIVDNQLSAAVYASKTDDGIGKSRSQGKRMQVPWETIRALFAYTVYGGRIDNPMDWKVLNAYLRIWLNDRLITSNSLNILCEPLQQAQIPLQNRLIKPYIESLQLLPELDFPGLFCLPPNIEGTHQMAQGQDIIISIKRLGVGIQQQGNTIGGIEQWRAGLTPIVTMWKVLLDEANGGKSTTSNSCSILASNSILLKTPQSLKVIEQRKDEISPLDLFICIECRYSITLLSQIASDMNEIESLLSGQSVLTPTTSKVSEALSVDSIPSIWDPLWENGPSSASQFIRGAVQRAQNILKLVQRVSQNVSDIQQPFFGMFNSKFSSSDGNKKKNQSIRAGYSEVLKDAIDLGLLFRPEMLLNALRQQTARNLGCAMDELDLITHVVSPGKSDGIPRGWMMGACVPCRLQQLRLQGGQWKNNAVCWTDAGSASISLLDTHVMIAWIPQVALASNIQGSDSAKLFIPSQDTVQGKETFNFPVYMNEQRERLLMQMKLPVEQLQNKSGDGQGLISVEDQWVLGGSSILIS</sequence>
<dbReference type="InterPro" id="IPR042219">
    <property type="entry name" value="AAA_lid_11_sf"/>
</dbReference>
<dbReference type="GO" id="GO:0007018">
    <property type="term" value="P:microtubule-based movement"/>
    <property type="evidence" value="ECO:0007669"/>
    <property type="project" value="InterPro"/>
</dbReference>
<evidence type="ECO:0000259" key="3">
    <source>
        <dbReference type="Pfam" id="PF12777"/>
    </source>
</evidence>
<dbReference type="Gene3D" id="1.20.920.30">
    <property type="match status" value="1"/>
</dbReference>
<dbReference type="OrthoDB" id="10252139at2759"/>
<dbReference type="InterPro" id="IPR054354">
    <property type="entry name" value="DYNC2H1-like_lid"/>
</dbReference>
<dbReference type="InterPro" id="IPR041228">
    <property type="entry name" value="Dynein_C"/>
</dbReference>
<dbReference type="Pfam" id="PF18199">
    <property type="entry name" value="Dynein_C"/>
    <property type="match status" value="1"/>
</dbReference>
<dbReference type="Gene3D" id="3.40.50.300">
    <property type="entry name" value="P-loop containing nucleotide triphosphate hydrolases"/>
    <property type="match status" value="3"/>
</dbReference>
<dbReference type="Proteomes" id="UP000324800">
    <property type="component" value="Unassembled WGS sequence"/>
</dbReference>
<dbReference type="EMBL" id="SNRW01000457">
    <property type="protein sequence ID" value="KAA6401027.1"/>
    <property type="molecule type" value="Genomic_DNA"/>
</dbReference>
<dbReference type="Gene3D" id="1.20.920.20">
    <property type="match status" value="1"/>
</dbReference>
<dbReference type="Pfam" id="PF18198">
    <property type="entry name" value="AAA_lid_11"/>
    <property type="match status" value="1"/>
</dbReference>
<feature type="coiled-coil region" evidence="1">
    <location>
        <begin position="556"/>
        <end position="682"/>
    </location>
</feature>
<dbReference type="InterPro" id="IPR041658">
    <property type="entry name" value="AAA_lid_11"/>
</dbReference>
<gene>
    <name evidence="8" type="ORF">EZS28_003451</name>
</gene>
<dbReference type="InterPro" id="IPR024743">
    <property type="entry name" value="Dynein_HC_stalk"/>
</dbReference>
<dbReference type="Pfam" id="PF03028">
    <property type="entry name" value="Dynein_heavy"/>
    <property type="match status" value="1"/>
</dbReference>
<feature type="domain" description="Dynein heavy chain region D6 P-loop" evidence="2">
    <location>
        <begin position="1186"/>
        <end position="1297"/>
    </location>
</feature>
<dbReference type="Pfam" id="PF12781">
    <property type="entry name" value="AAA_9"/>
    <property type="match status" value="1"/>
</dbReference>
<comment type="caution">
    <text evidence="8">The sequence shown here is derived from an EMBL/GenBank/DDBJ whole genome shotgun (WGS) entry which is preliminary data.</text>
</comment>
<dbReference type="GO" id="GO:0008569">
    <property type="term" value="F:minus-end-directed microtubule motor activity"/>
    <property type="evidence" value="ECO:0007669"/>
    <property type="project" value="InterPro"/>
</dbReference>
<feature type="coiled-coil region" evidence="1">
    <location>
        <begin position="382"/>
        <end position="416"/>
    </location>
</feature>
<proteinExistence type="predicted"/>
<accession>A0A5J4X138</accession>
<feature type="domain" description="Dynein heavy chain C-terminal" evidence="6">
    <location>
        <begin position="1570"/>
        <end position="1909"/>
    </location>
</feature>
<dbReference type="Gene3D" id="1.10.8.720">
    <property type="entry name" value="Region D6 of dynein motor"/>
    <property type="match status" value="1"/>
</dbReference>
<dbReference type="InterPro" id="IPR035706">
    <property type="entry name" value="AAA_9"/>
</dbReference>
<evidence type="ECO:0000259" key="5">
    <source>
        <dbReference type="Pfam" id="PF18198"/>
    </source>
</evidence>
<dbReference type="PANTHER" id="PTHR45703">
    <property type="entry name" value="DYNEIN HEAVY CHAIN"/>
    <property type="match status" value="1"/>
</dbReference>
<dbReference type="GO" id="GO:0030286">
    <property type="term" value="C:dynein complex"/>
    <property type="evidence" value="ECO:0007669"/>
    <property type="project" value="InterPro"/>
</dbReference>
<feature type="domain" description="Dynein heavy chain ATP-binding dynein motor region" evidence="4">
    <location>
        <begin position="690"/>
        <end position="911"/>
    </location>
</feature>
<evidence type="ECO:0000259" key="7">
    <source>
        <dbReference type="Pfam" id="PF22597"/>
    </source>
</evidence>
<dbReference type="InterPro" id="IPR004273">
    <property type="entry name" value="Dynein_heavy_D6_P-loop"/>
</dbReference>
<keyword evidence="1" id="KW-0175">Coiled coil</keyword>
<feature type="domain" description="Dynein 2 heavy chain 1 cytoplasmic ATPase lid" evidence="7">
    <location>
        <begin position="134"/>
        <end position="193"/>
    </location>
</feature>
<feature type="coiled-coil region" evidence="1">
    <location>
        <begin position="904"/>
        <end position="931"/>
    </location>
</feature>
<dbReference type="PANTHER" id="PTHR45703:SF22">
    <property type="entry name" value="DYNEIN CYTOPLASMIC 2 HEAVY CHAIN 1"/>
    <property type="match status" value="1"/>
</dbReference>
<organism evidence="8 9">
    <name type="scientific">Streblomastix strix</name>
    <dbReference type="NCBI Taxonomy" id="222440"/>
    <lineage>
        <taxon>Eukaryota</taxon>
        <taxon>Metamonada</taxon>
        <taxon>Preaxostyla</taxon>
        <taxon>Oxymonadida</taxon>
        <taxon>Streblomastigidae</taxon>
        <taxon>Streblomastix</taxon>
    </lineage>
</organism>
<evidence type="ECO:0000259" key="4">
    <source>
        <dbReference type="Pfam" id="PF12781"/>
    </source>
</evidence>
<dbReference type="Pfam" id="PF12775">
    <property type="entry name" value="AAA_7"/>
    <property type="match status" value="1"/>
</dbReference>
<dbReference type="Gene3D" id="3.10.490.20">
    <property type="match status" value="1"/>
</dbReference>
<reference evidence="8 9" key="1">
    <citation type="submission" date="2019-03" db="EMBL/GenBank/DDBJ databases">
        <title>Single cell metagenomics reveals metabolic interactions within the superorganism composed of flagellate Streblomastix strix and complex community of Bacteroidetes bacteria on its surface.</title>
        <authorList>
            <person name="Treitli S.C."/>
            <person name="Kolisko M."/>
            <person name="Husnik F."/>
            <person name="Keeling P."/>
            <person name="Hampl V."/>
        </authorList>
    </citation>
    <scope>NUCLEOTIDE SEQUENCE [LARGE SCALE GENOMIC DNA]</scope>
    <source>
        <strain evidence="8">ST1C</strain>
    </source>
</reference>
<dbReference type="Gene3D" id="1.20.1270.280">
    <property type="match status" value="1"/>
</dbReference>
<evidence type="ECO:0000259" key="2">
    <source>
        <dbReference type="Pfam" id="PF03028"/>
    </source>
</evidence>
<evidence type="ECO:0000313" key="9">
    <source>
        <dbReference type="Proteomes" id="UP000324800"/>
    </source>
</evidence>
<feature type="domain" description="Dynein heavy chain AAA lid" evidence="5">
    <location>
        <begin position="1350"/>
        <end position="1508"/>
    </location>
</feature>
<dbReference type="Gene3D" id="1.10.8.1220">
    <property type="match status" value="1"/>
</dbReference>
<feature type="domain" description="Dynein heavy chain coiled coil stalk" evidence="3">
    <location>
        <begin position="335"/>
        <end position="670"/>
    </location>
</feature>
<dbReference type="GO" id="GO:0045505">
    <property type="term" value="F:dynein intermediate chain binding"/>
    <property type="evidence" value="ECO:0007669"/>
    <property type="project" value="InterPro"/>
</dbReference>
<dbReference type="GO" id="GO:0051959">
    <property type="term" value="F:dynein light intermediate chain binding"/>
    <property type="evidence" value="ECO:0007669"/>
    <property type="project" value="InterPro"/>
</dbReference>
<evidence type="ECO:0000259" key="6">
    <source>
        <dbReference type="Pfam" id="PF18199"/>
    </source>
</evidence>
<dbReference type="InterPro" id="IPR027417">
    <property type="entry name" value="P-loop_NTPase"/>
</dbReference>
<evidence type="ECO:0000313" key="8">
    <source>
        <dbReference type="EMBL" id="KAA6401027.1"/>
    </source>
</evidence>
<dbReference type="Gene3D" id="6.10.140.1060">
    <property type="match status" value="1"/>
</dbReference>
<dbReference type="Pfam" id="PF12777">
    <property type="entry name" value="MT"/>
    <property type="match status" value="1"/>
</dbReference>
<evidence type="ECO:0000256" key="1">
    <source>
        <dbReference type="SAM" id="Coils"/>
    </source>
</evidence>
<dbReference type="InterPro" id="IPR026983">
    <property type="entry name" value="DHC"/>
</dbReference>
<dbReference type="InterPro" id="IPR043160">
    <property type="entry name" value="Dynein_C_barrel"/>
</dbReference>
<name>A0A5J4X138_9EUKA</name>
<protein>
    <submittedName>
        <fullName evidence="8">Putative Dynein heavy chain</fullName>
    </submittedName>
</protein>